<dbReference type="PANTHER" id="PTHR43537:SF47">
    <property type="entry name" value="REGULATORY PROTEIN GNTR HTH"/>
    <property type="match status" value="1"/>
</dbReference>
<dbReference type="InterPro" id="IPR011711">
    <property type="entry name" value="GntR_C"/>
</dbReference>
<dbReference type="SMART" id="SM00345">
    <property type="entry name" value="HTH_GNTR"/>
    <property type="match status" value="1"/>
</dbReference>
<sequence>MKLYDKIVEQIRKDIADGKYKPGEKIPAEPELMQLYGVGRSTIREAIKTLAISGILKVQQGSGTFVNNNFQAVGIEQRLRRADFDDINATRSLLEKEIVKLATEKHTEANILEMERNLELRKQAIKTENPEECAEADIAFHVAIADACANPVLSDLYQSFVLIMRNFFSARDTQGIGYFAMNHHLHEDLLKAIKSRKPNLSQKAFQKILDNNY</sequence>
<evidence type="ECO:0000313" key="5">
    <source>
        <dbReference type="EMBL" id="WCT10225.1"/>
    </source>
</evidence>
<evidence type="ECO:0000259" key="4">
    <source>
        <dbReference type="PROSITE" id="PS50949"/>
    </source>
</evidence>
<accession>A0ABY7T232</accession>
<evidence type="ECO:0000256" key="3">
    <source>
        <dbReference type="ARBA" id="ARBA00023163"/>
    </source>
</evidence>
<dbReference type="InterPro" id="IPR036388">
    <property type="entry name" value="WH-like_DNA-bd_sf"/>
</dbReference>
<keyword evidence="1" id="KW-0805">Transcription regulation</keyword>
<keyword evidence="3" id="KW-0804">Transcription</keyword>
<protein>
    <submittedName>
        <fullName evidence="5">FadR/GntR family transcriptional regulator</fullName>
    </submittedName>
</protein>
<dbReference type="SMART" id="SM00895">
    <property type="entry name" value="FCD"/>
    <property type="match status" value="1"/>
</dbReference>
<dbReference type="CDD" id="cd07377">
    <property type="entry name" value="WHTH_GntR"/>
    <property type="match status" value="1"/>
</dbReference>
<gene>
    <name evidence="5" type="ORF">PQO05_15930</name>
</gene>
<evidence type="ECO:0000256" key="2">
    <source>
        <dbReference type="ARBA" id="ARBA00023125"/>
    </source>
</evidence>
<dbReference type="InterPro" id="IPR000524">
    <property type="entry name" value="Tscrpt_reg_HTH_GntR"/>
</dbReference>
<dbReference type="InterPro" id="IPR036390">
    <property type="entry name" value="WH_DNA-bd_sf"/>
</dbReference>
<dbReference type="SUPFAM" id="SSF48008">
    <property type="entry name" value="GntR ligand-binding domain-like"/>
    <property type="match status" value="1"/>
</dbReference>
<dbReference type="PROSITE" id="PS50949">
    <property type="entry name" value="HTH_GNTR"/>
    <property type="match status" value="1"/>
</dbReference>
<dbReference type="Proteomes" id="UP001216139">
    <property type="component" value="Chromosome"/>
</dbReference>
<evidence type="ECO:0000256" key="1">
    <source>
        <dbReference type="ARBA" id="ARBA00023015"/>
    </source>
</evidence>
<dbReference type="Gene3D" id="1.10.10.10">
    <property type="entry name" value="Winged helix-like DNA-binding domain superfamily/Winged helix DNA-binding domain"/>
    <property type="match status" value="1"/>
</dbReference>
<evidence type="ECO:0000313" key="6">
    <source>
        <dbReference type="Proteomes" id="UP001216139"/>
    </source>
</evidence>
<dbReference type="PRINTS" id="PR00035">
    <property type="entry name" value="HTHGNTR"/>
</dbReference>
<dbReference type="Pfam" id="PF00392">
    <property type="entry name" value="GntR"/>
    <property type="match status" value="1"/>
</dbReference>
<keyword evidence="2" id="KW-0238">DNA-binding</keyword>
<proteinExistence type="predicted"/>
<feature type="domain" description="HTH gntR-type" evidence="4">
    <location>
        <begin position="1"/>
        <end position="69"/>
    </location>
</feature>
<dbReference type="SUPFAM" id="SSF46785">
    <property type="entry name" value="Winged helix' DNA-binding domain"/>
    <property type="match status" value="1"/>
</dbReference>
<reference evidence="5 6" key="1">
    <citation type="submission" date="2023-02" db="EMBL/GenBank/DDBJ databases">
        <title>Genome sequence of Mucilaginibacter jinjuensis strain KACC 16571.</title>
        <authorList>
            <person name="Kim S."/>
            <person name="Heo J."/>
            <person name="Kwon S.-W."/>
        </authorList>
    </citation>
    <scope>NUCLEOTIDE SEQUENCE [LARGE SCALE GENOMIC DNA]</scope>
    <source>
        <strain evidence="5 6">KACC 16571</strain>
    </source>
</reference>
<dbReference type="Pfam" id="PF07729">
    <property type="entry name" value="FCD"/>
    <property type="match status" value="1"/>
</dbReference>
<dbReference type="Gene3D" id="1.20.120.530">
    <property type="entry name" value="GntR ligand-binding domain-like"/>
    <property type="match status" value="1"/>
</dbReference>
<dbReference type="EMBL" id="CP117167">
    <property type="protein sequence ID" value="WCT10225.1"/>
    <property type="molecule type" value="Genomic_DNA"/>
</dbReference>
<dbReference type="RefSeq" id="WP_273628367.1">
    <property type="nucleotide sequence ID" value="NZ_CP117167.1"/>
</dbReference>
<dbReference type="PANTHER" id="PTHR43537">
    <property type="entry name" value="TRANSCRIPTIONAL REGULATOR, GNTR FAMILY"/>
    <property type="match status" value="1"/>
</dbReference>
<organism evidence="5 6">
    <name type="scientific">Mucilaginibacter jinjuensis</name>
    <dbReference type="NCBI Taxonomy" id="1176721"/>
    <lineage>
        <taxon>Bacteria</taxon>
        <taxon>Pseudomonadati</taxon>
        <taxon>Bacteroidota</taxon>
        <taxon>Sphingobacteriia</taxon>
        <taxon>Sphingobacteriales</taxon>
        <taxon>Sphingobacteriaceae</taxon>
        <taxon>Mucilaginibacter</taxon>
    </lineage>
</organism>
<name>A0ABY7T232_9SPHI</name>
<keyword evidence="6" id="KW-1185">Reference proteome</keyword>
<dbReference type="InterPro" id="IPR008920">
    <property type="entry name" value="TF_FadR/GntR_C"/>
</dbReference>